<evidence type="ECO:0000256" key="1">
    <source>
        <dbReference type="SAM" id="MobiDB-lite"/>
    </source>
</evidence>
<evidence type="ECO:0000259" key="2">
    <source>
        <dbReference type="Pfam" id="PF00534"/>
    </source>
</evidence>
<dbReference type="InterPro" id="IPR050194">
    <property type="entry name" value="Glycosyltransferase_grp1"/>
</dbReference>
<organism evidence="3 4">
    <name type="scientific">Cohnella faecalis</name>
    <dbReference type="NCBI Taxonomy" id="2315694"/>
    <lineage>
        <taxon>Bacteria</taxon>
        <taxon>Bacillati</taxon>
        <taxon>Bacillota</taxon>
        <taxon>Bacilli</taxon>
        <taxon>Bacillales</taxon>
        <taxon>Paenibacillaceae</taxon>
        <taxon>Cohnella</taxon>
    </lineage>
</organism>
<dbReference type="GO" id="GO:0016757">
    <property type="term" value="F:glycosyltransferase activity"/>
    <property type="evidence" value="ECO:0007669"/>
    <property type="project" value="InterPro"/>
</dbReference>
<reference evidence="3 4" key="1">
    <citation type="submission" date="2018-09" db="EMBL/GenBank/DDBJ databases">
        <title>Cohnella cavernae sp. nov., isolated from a karst cave.</title>
        <authorList>
            <person name="Zhu H."/>
        </authorList>
    </citation>
    <scope>NUCLEOTIDE SEQUENCE [LARGE SCALE GENOMIC DNA]</scope>
    <source>
        <strain evidence="3 4">K2E09-144</strain>
    </source>
</reference>
<dbReference type="InterPro" id="IPR001296">
    <property type="entry name" value="Glyco_trans_1"/>
</dbReference>
<comment type="caution">
    <text evidence="3">The sequence shown here is derived from an EMBL/GenBank/DDBJ whole genome shotgun (WGS) entry which is preliminary data.</text>
</comment>
<dbReference type="Pfam" id="PF00534">
    <property type="entry name" value="Glycos_transf_1"/>
    <property type="match status" value="1"/>
</dbReference>
<evidence type="ECO:0000313" key="4">
    <source>
        <dbReference type="Proteomes" id="UP000266340"/>
    </source>
</evidence>
<name>A0A398CXT8_9BACL</name>
<dbReference type="SUPFAM" id="SSF53756">
    <property type="entry name" value="UDP-Glycosyltransferase/glycogen phosphorylase"/>
    <property type="match status" value="1"/>
</dbReference>
<evidence type="ECO:0000313" key="3">
    <source>
        <dbReference type="EMBL" id="RIE03804.1"/>
    </source>
</evidence>
<dbReference type="Proteomes" id="UP000266340">
    <property type="component" value="Unassembled WGS sequence"/>
</dbReference>
<feature type="region of interest" description="Disordered" evidence="1">
    <location>
        <begin position="1"/>
        <end position="65"/>
    </location>
</feature>
<dbReference type="Gene3D" id="3.40.50.2000">
    <property type="entry name" value="Glycogen Phosphorylase B"/>
    <property type="match status" value="1"/>
</dbReference>
<feature type="domain" description="Glycosyl transferase family 1" evidence="2">
    <location>
        <begin position="69"/>
        <end position="211"/>
    </location>
</feature>
<proteinExistence type="predicted"/>
<protein>
    <submittedName>
        <fullName evidence="3">Glycosyltransferase</fullName>
    </submittedName>
</protein>
<dbReference type="CDD" id="cd03801">
    <property type="entry name" value="GT4_PimA-like"/>
    <property type="match status" value="1"/>
</dbReference>
<accession>A0A398CXT8</accession>
<dbReference type="EMBL" id="QXJM01000030">
    <property type="protein sequence ID" value="RIE03804.1"/>
    <property type="molecule type" value="Genomic_DNA"/>
</dbReference>
<dbReference type="AlphaFoldDB" id="A0A398CXT8"/>
<sequence length="249" mass="27208">MARLGGYDEKRQDAEDASKLRPGIHGQRIAQPVHRDRRDQAGSPANIRQYVRRRNGGSETLPPLQIPGDKEELHLLFVGRISYGKGVQYLLKAVRHLLDQGCSVSGTIVGDGWYAEKLRALCAQLGIERSIRFAGQVPGTEMDAFYDTADIVVVPSVWPEPAGLVVPEARRRGKPVVVFDAGGLPEWQAHMDGIYVAGHADVANLAQTITDAAFGKPGTRNARAGSGRLDLIDDLRGFIQLIRKEAARL</sequence>
<keyword evidence="3" id="KW-0808">Transferase</keyword>
<dbReference type="PANTHER" id="PTHR45947:SF3">
    <property type="entry name" value="SULFOQUINOVOSYL TRANSFERASE SQD2"/>
    <property type="match status" value="1"/>
</dbReference>
<keyword evidence="4" id="KW-1185">Reference proteome</keyword>
<dbReference type="PANTHER" id="PTHR45947">
    <property type="entry name" value="SULFOQUINOVOSYL TRANSFERASE SQD2"/>
    <property type="match status" value="1"/>
</dbReference>
<feature type="compositionally biased region" description="Basic and acidic residues" evidence="1">
    <location>
        <begin position="1"/>
        <end position="19"/>
    </location>
</feature>
<gene>
    <name evidence="3" type="ORF">D3H35_09630</name>
</gene>